<evidence type="ECO:0000256" key="5">
    <source>
        <dbReference type="ARBA" id="ARBA00022989"/>
    </source>
</evidence>
<dbReference type="GO" id="GO:0012505">
    <property type="term" value="C:endomembrane system"/>
    <property type="evidence" value="ECO:0007669"/>
    <property type="project" value="UniProtKB-SubCell"/>
</dbReference>
<dbReference type="EMBL" id="JADIND010000191">
    <property type="protein sequence ID" value="MBO8431395.1"/>
    <property type="molecule type" value="Genomic_DNA"/>
</dbReference>
<dbReference type="InterPro" id="IPR012430">
    <property type="entry name" value="TMEM43_fam"/>
</dbReference>
<keyword evidence="6 7" id="KW-0472">Membrane</keyword>
<protein>
    <submittedName>
        <fullName evidence="8">TMEM43 family protein</fullName>
    </submittedName>
</protein>
<reference evidence="8" key="2">
    <citation type="journal article" date="2021" name="PeerJ">
        <title>Extensive microbial diversity within the chicken gut microbiome revealed by metagenomics and culture.</title>
        <authorList>
            <person name="Gilroy R."/>
            <person name="Ravi A."/>
            <person name="Getino M."/>
            <person name="Pursley I."/>
            <person name="Horton D.L."/>
            <person name="Alikhan N.F."/>
            <person name="Baker D."/>
            <person name="Gharbi K."/>
            <person name="Hall N."/>
            <person name="Watson M."/>
            <person name="Adriaenssens E.M."/>
            <person name="Foster-Nyarko E."/>
            <person name="Jarju S."/>
            <person name="Secka A."/>
            <person name="Antonio M."/>
            <person name="Oren A."/>
            <person name="Chaudhuri R.R."/>
            <person name="La Ragione R."/>
            <person name="Hildebrand F."/>
            <person name="Pallen M.J."/>
        </authorList>
    </citation>
    <scope>NUCLEOTIDE SEQUENCE</scope>
    <source>
        <strain evidence="8">10192</strain>
    </source>
</reference>
<dbReference type="AlphaFoldDB" id="A0A9D9DSR3"/>
<feature type="transmembrane region" description="Helical" evidence="7">
    <location>
        <begin position="18"/>
        <end position="37"/>
    </location>
</feature>
<keyword evidence="3 7" id="KW-0812">Transmembrane</keyword>
<keyword evidence="5 7" id="KW-1133">Transmembrane helix</keyword>
<dbReference type="GO" id="GO:0006629">
    <property type="term" value="P:lipid metabolic process"/>
    <property type="evidence" value="ECO:0007669"/>
    <property type="project" value="TreeGrafter"/>
</dbReference>
<evidence type="ECO:0000256" key="2">
    <source>
        <dbReference type="ARBA" id="ARBA00004586"/>
    </source>
</evidence>
<sequence length="378" mass="41380">MDVANIANSTNNVKMGCGAVIFGSVAFILSFFILFLNEANYVKNIRKANFIKSNVVSVNSYDAINNNKLVHFSGNITTNAVLGDNYVRVNTPVLDRTVKMYQWEERSHKSSSGHSTSYRYEKVWSEHEINSAHFRRSGHDNPPMPLKSKDFIANSAKIGDFTIDRTVLNVINPVQDLYLNNLKGRYSIEDGTVIFIPNRRTNNGIGDLKISYKYVPVNTQVSVIAQQMNDTLTAFSTLKGKAKYVIALAETGSVSAETMIKHFEDSNAKHAWMMRGIGLLAMFIGLLCLASPITTLLSFIPIFGYLGNKTIALLAIIVSICLSAITIAVAWIAVRPEIAIPVVIAAAGAIFFYLTSGGGGSKNIPPAPINPQQPMPPV</sequence>
<dbReference type="Pfam" id="PF07787">
    <property type="entry name" value="TMEM43"/>
    <property type="match status" value="1"/>
</dbReference>
<organism evidence="8 9">
    <name type="scientific">Candidatus Scatousia excrementipullorum</name>
    <dbReference type="NCBI Taxonomy" id="2840936"/>
    <lineage>
        <taxon>Bacteria</taxon>
        <taxon>Candidatus Scatousia</taxon>
    </lineage>
</organism>
<evidence type="ECO:0000256" key="3">
    <source>
        <dbReference type="ARBA" id="ARBA00022692"/>
    </source>
</evidence>
<reference evidence="8" key="1">
    <citation type="submission" date="2020-10" db="EMBL/GenBank/DDBJ databases">
        <authorList>
            <person name="Gilroy R."/>
        </authorList>
    </citation>
    <scope>NUCLEOTIDE SEQUENCE</scope>
    <source>
        <strain evidence="8">10192</strain>
    </source>
</reference>
<evidence type="ECO:0000256" key="4">
    <source>
        <dbReference type="ARBA" id="ARBA00022824"/>
    </source>
</evidence>
<comment type="subcellular location">
    <subcellularLocation>
        <location evidence="1">Endomembrane system</location>
        <topology evidence="1">Multi-pass membrane protein</topology>
    </subcellularLocation>
    <subcellularLocation>
        <location evidence="2">Endoplasmic reticulum membrane</location>
    </subcellularLocation>
</comment>
<dbReference type="PANTHER" id="PTHR13416">
    <property type="match status" value="1"/>
</dbReference>
<dbReference type="Proteomes" id="UP000823632">
    <property type="component" value="Unassembled WGS sequence"/>
</dbReference>
<accession>A0A9D9DSR3</accession>
<name>A0A9D9DSR3_9BACT</name>
<evidence type="ECO:0000256" key="7">
    <source>
        <dbReference type="SAM" id="Phobius"/>
    </source>
</evidence>
<evidence type="ECO:0000313" key="8">
    <source>
        <dbReference type="EMBL" id="MBO8431395.1"/>
    </source>
</evidence>
<gene>
    <name evidence="8" type="ORF">IAC76_08420</name>
</gene>
<proteinExistence type="predicted"/>
<comment type="caution">
    <text evidence="8">The sequence shown here is derived from an EMBL/GenBank/DDBJ whole genome shotgun (WGS) entry which is preliminary data.</text>
</comment>
<evidence type="ECO:0000256" key="1">
    <source>
        <dbReference type="ARBA" id="ARBA00004127"/>
    </source>
</evidence>
<feature type="transmembrane region" description="Helical" evidence="7">
    <location>
        <begin position="311"/>
        <end position="331"/>
    </location>
</feature>
<feature type="transmembrane region" description="Helical" evidence="7">
    <location>
        <begin position="338"/>
        <end position="356"/>
    </location>
</feature>
<feature type="transmembrane region" description="Helical" evidence="7">
    <location>
        <begin position="279"/>
        <end position="305"/>
    </location>
</feature>
<dbReference type="PANTHER" id="PTHR13416:SF2">
    <property type="entry name" value="TRANSMEMBRANE PROTEIN 43"/>
    <property type="match status" value="1"/>
</dbReference>
<keyword evidence="4" id="KW-0256">Endoplasmic reticulum</keyword>
<evidence type="ECO:0000256" key="6">
    <source>
        <dbReference type="ARBA" id="ARBA00023136"/>
    </source>
</evidence>
<dbReference type="GO" id="GO:0071763">
    <property type="term" value="P:nuclear membrane organization"/>
    <property type="evidence" value="ECO:0007669"/>
    <property type="project" value="TreeGrafter"/>
</dbReference>
<evidence type="ECO:0000313" key="9">
    <source>
        <dbReference type="Proteomes" id="UP000823632"/>
    </source>
</evidence>